<feature type="chain" id="PRO_5013204881" evidence="2">
    <location>
        <begin position="28"/>
        <end position="182"/>
    </location>
</feature>
<dbReference type="RefSeq" id="WP_078501071.1">
    <property type="nucleotide sequence ID" value="NZ_MSZX01000008.1"/>
</dbReference>
<feature type="signal peptide" evidence="2">
    <location>
        <begin position="1"/>
        <end position="27"/>
    </location>
</feature>
<dbReference type="EMBL" id="MSZX01000008">
    <property type="protein sequence ID" value="OPA75739.1"/>
    <property type="molecule type" value="Genomic_DNA"/>
</dbReference>
<dbReference type="Proteomes" id="UP000190188">
    <property type="component" value="Unassembled WGS sequence"/>
</dbReference>
<keyword evidence="2" id="KW-0732">Signal</keyword>
<evidence type="ECO:0000313" key="3">
    <source>
        <dbReference type="EMBL" id="OPA75739.1"/>
    </source>
</evidence>
<feature type="region of interest" description="Disordered" evidence="1">
    <location>
        <begin position="29"/>
        <end position="56"/>
    </location>
</feature>
<dbReference type="PROSITE" id="PS51257">
    <property type="entry name" value="PROKAR_LIPOPROTEIN"/>
    <property type="match status" value="1"/>
</dbReference>
<reference evidence="3 4" key="1">
    <citation type="submission" date="2017-01" db="EMBL/GenBank/DDBJ databases">
        <title>Genome analysis of Paenibacillus selenitrireducens ES3-24.</title>
        <authorList>
            <person name="Xu D."/>
            <person name="Yao R."/>
            <person name="Zheng S."/>
        </authorList>
    </citation>
    <scope>NUCLEOTIDE SEQUENCE [LARGE SCALE GENOMIC DNA]</scope>
    <source>
        <strain evidence="3 4">ES3-24</strain>
    </source>
</reference>
<evidence type="ECO:0000313" key="4">
    <source>
        <dbReference type="Proteomes" id="UP000190188"/>
    </source>
</evidence>
<keyword evidence="4" id="KW-1185">Reference proteome</keyword>
<evidence type="ECO:0000256" key="1">
    <source>
        <dbReference type="SAM" id="MobiDB-lite"/>
    </source>
</evidence>
<dbReference type="AlphaFoldDB" id="A0A1T2X778"/>
<name>A0A1T2X778_9BACL</name>
<accession>A0A1T2X778</accession>
<gene>
    <name evidence="3" type="ORF">BVG16_20635</name>
</gene>
<proteinExistence type="predicted"/>
<organism evidence="3 4">
    <name type="scientific">Paenibacillus selenitireducens</name>
    <dbReference type="NCBI Taxonomy" id="1324314"/>
    <lineage>
        <taxon>Bacteria</taxon>
        <taxon>Bacillati</taxon>
        <taxon>Bacillota</taxon>
        <taxon>Bacilli</taxon>
        <taxon>Bacillales</taxon>
        <taxon>Paenibacillaceae</taxon>
        <taxon>Paenibacillus</taxon>
    </lineage>
</organism>
<dbReference type="OrthoDB" id="2628812at2"/>
<evidence type="ECO:0000256" key="2">
    <source>
        <dbReference type="SAM" id="SignalP"/>
    </source>
</evidence>
<protein>
    <submittedName>
        <fullName evidence="3">Uncharacterized protein</fullName>
    </submittedName>
</protein>
<sequence length="182" mass="19979">MKRKYGMVLGILLAIAALLGATGCVQPAPEPTKTVEPAPQPIEPPKKPPHPPIKSTGNVFYSTQGDFAFNIPTKWKNNCIVEERPSHLPTADWETSFIFAPGGNKSADGKPLLTVIRIPKAAYNTMLQKGGSKPGILLKTNEKYVWIGLLPSSNPYDPMSQKGKQFQALLIDYQILRSYFVS</sequence>
<comment type="caution">
    <text evidence="3">The sequence shown here is derived from an EMBL/GenBank/DDBJ whole genome shotgun (WGS) entry which is preliminary data.</text>
</comment>